<reference evidence="2" key="1">
    <citation type="journal article" date="2021" name="BMC Genomics">
        <title>Chromosome-level genome assembly and manually-curated proteome of model necrotroph Parastagonospora nodorum Sn15 reveals a genome-wide trove of candidate effector homologs, and redundancy of virulence-related functions within an accessory chromosome.</title>
        <authorList>
            <person name="Bertazzoni S."/>
            <person name="Jones D.A.B."/>
            <person name="Phan H.T."/>
            <person name="Tan K.-C."/>
            <person name="Hane J.K."/>
        </authorList>
    </citation>
    <scope>NUCLEOTIDE SEQUENCE [LARGE SCALE GENOMIC DNA]</scope>
    <source>
        <strain evidence="2">SN15 / ATCC MYA-4574 / FGSC 10173)</strain>
    </source>
</reference>
<gene>
    <name evidence="1" type="ORF">JI435_444710</name>
</gene>
<protein>
    <submittedName>
        <fullName evidence="1">Uncharacterized protein</fullName>
    </submittedName>
</protein>
<keyword evidence="2" id="KW-1185">Reference proteome</keyword>
<name>A0A7U2I9H1_PHANO</name>
<proteinExistence type="predicted"/>
<dbReference type="VEuPathDB" id="FungiDB:JI435_444710"/>
<dbReference type="AlphaFoldDB" id="A0A7U2I9H1"/>
<accession>A0A7U2I9H1</accession>
<dbReference type="Proteomes" id="UP000663193">
    <property type="component" value="Chromosome 19"/>
</dbReference>
<sequence length="162" mass="18506">MVHCRDMGNSYSTQKQQSTQITAETLWIAHFDSTSDDIRDLLSKTGTEISRAQIRVVEEIQDALIKHNGQIPESLQSQLHARRDVLVEAVFELRTLFGTYRDLEMYAKEAREEGASPLGTLSIVLRDDMKGMTWFECQERLRVLIGALKDTVITNGYVNERD</sequence>
<evidence type="ECO:0000313" key="2">
    <source>
        <dbReference type="Proteomes" id="UP000663193"/>
    </source>
</evidence>
<dbReference type="EMBL" id="CP069041">
    <property type="protein sequence ID" value="QRD05645.1"/>
    <property type="molecule type" value="Genomic_DNA"/>
</dbReference>
<evidence type="ECO:0000313" key="1">
    <source>
        <dbReference type="EMBL" id="QRD05645.1"/>
    </source>
</evidence>
<organism evidence="1 2">
    <name type="scientific">Phaeosphaeria nodorum (strain SN15 / ATCC MYA-4574 / FGSC 10173)</name>
    <name type="common">Glume blotch fungus</name>
    <name type="synonym">Parastagonospora nodorum</name>
    <dbReference type="NCBI Taxonomy" id="321614"/>
    <lineage>
        <taxon>Eukaryota</taxon>
        <taxon>Fungi</taxon>
        <taxon>Dikarya</taxon>
        <taxon>Ascomycota</taxon>
        <taxon>Pezizomycotina</taxon>
        <taxon>Dothideomycetes</taxon>
        <taxon>Pleosporomycetidae</taxon>
        <taxon>Pleosporales</taxon>
        <taxon>Pleosporineae</taxon>
        <taxon>Phaeosphaeriaceae</taxon>
        <taxon>Parastagonospora</taxon>
    </lineage>
</organism>